<comment type="caution">
    <text evidence="1">The sequence shown here is derived from an EMBL/GenBank/DDBJ whole genome shotgun (WGS) entry which is preliminary data.</text>
</comment>
<dbReference type="AlphaFoldDB" id="A0A327YVH1"/>
<sequence length="247" mass="29138">MDKKAKNILFKTYWSSAGWISDKNRKIDPEEFEYAKEKGLMFDPVTLSKSELISKLENVIQAIPKKKITDAFLCSLTNKRLDWRSGLASYENAKRLINNKTIDDYFYGHGKNVDLNILNFERIKWGGVRHFQGLYNWLDLSQLEKEIIPKPSKEDIEVFKNLVKAIDNSEFSETPSKLRDRLSETFKGSKNERHNLIEILSCSDILKPLRFDRKEPGKHDWTFALNWRGEDKYDRKKVNEIFEFYDV</sequence>
<reference evidence="1 2" key="1">
    <citation type="submission" date="2018-06" db="EMBL/GenBank/DDBJ databases">
        <title>Genomic Encyclopedia of Type Strains, Phase III (KMG-III): the genomes of soil and plant-associated and newly described type strains.</title>
        <authorList>
            <person name="Whitman W."/>
        </authorList>
    </citation>
    <scope>NUCLEOTIDE SEQUENCE [LARGE SCALE GENOMIC DNA]</scope>
    <source>
        <strain evidence="1 2">CGMCC 1.12398</strain>
    </source>
</reference>
<organism evidence="1 2">
    <name type="scientific">Flavobacterium aquaticum</name>
    <dbReference type="NCBI Taxonomy" id="1236486"/>
    <lineage>
        <taxon>Bacteria</taxon>
        <taxon>Pseudomonadati</taxon>
        <taxon>Bacteroidota</taxon>
        <taxon>Flavobacteriia</taxon>
        <taxon>Flavobacteriales</taxon>
        <taxon>Flavobacteriaceae</taxon>
        <taxon>Flavobacterium</taxon>
    </lineage>
</organism>
<protein>
    <submittedName>
        <fullName evidence="1">Uncharacterized protein</fullName>
    </submittedName>
</protein>
<evidence type="ECO:0000313" key="1">
    <source>
        <dbReference type="EMBL" id="RAK24561.1"/>
    </source>
</evidence>
<proteinExistence type="predicted"/>
<dbReference type="OrthoDB" id="2730767at2"/>
<dbReference type="RefSeq" id="WP_111566331.1">
    <property type="nucleotide sequence ID" value="NZ_QLMI01000002.1"/>
</dbReference>
<accession>A0A327YVH1</accession>
<keyword evidence="2" id="KW-1185">Reference proteome</keyword>
<dbReference type="EMBL" id="QLMI01000002">
    <property type="protein sequence ID" value="RAK24561.1"/>
    <property type="molecule type" value="Genomic_DNA"/>
</dbReference>
<dbReference type="Proteomes" id="UP000249620">
    <property type="component" value="Unassembled WGS sequence"/>
</dbReference>
<gene>
    <name evidence="1" type="ORF">B0I03_102426</name>
</gene>
<evidence type="ECO:0000313" key="2">
    <source>
        <dbReference type="Proteomes" id="UP000249620"/>
    </source>
</evidence>
<name>A0A327YVH1_9FLAO</name>